<dbReference type="Gene3D" id="3.40.50.20">
    <property type="match status" value="1"/>
</dbReference>
<dbReference type="EMBL" id="BDDD01002670">
    <property type="protein sequence ID" value="GAV82576.1"/>
    <property type="molecule type" value="Genomic_DNA"/>
</dbReference>
<dbReference type="STRING" id="3775.A0A1Q3CQN5"/>
<name>A0A1Q3CQN5_CEPFO</name>
<sequence>MQNKYGSGNKEFKQINLSDTNVLGEDDFQFYSNTRVILILNCKALSSSLSEFAEQLAPSVDIVFPVIHDRFSEDGGFQELLEKYNVPFVGIGSRECQQAFDKYIASLELSKQGFVIVPSFLVQVFFLVKLLDNYCYYS</sequence>
<dbReference type="PANTHER" id="PTHR23132:SF0">
    <property type="entry name" value="D-ALANINE-D-ALANINE LIGASE FAMILY"/>
    <property type="match status" value="1"/>
</dbReference>
<proteinExistence type="predicted"/>
<dbReference type="Proteomes" id="UP000187406">
    <property type="component" value="Unassembled WGS sequence"/>
</dbReference>
<gene>
    <name evidence="2" type="ORF">CFOL_v3_26027</name>
</gene>
<dbReference type="InParanoid" id="A0A1Q3CQN5"/>
<protein>
    <submittedName>
        <fullName evidence="2">Dala_Dala_lig_N domain-containing protein</fullName>
    </submittedName>
</protein>
<reference evidence="3" key="1">
    <citation type="submission" date="2016-04" db="EMBL/GenBank/DDBJ databases">
        <title>Cephalotus genome sequencing.</title>
        <authorList>
            <person name="Fukushima K."/>
            <person name="Hasebe M."/>
            <person name="Fang X."/>
        </authorList>
    </citation>
    <scope>NUCLEOTIDE SEQUENCE [LARGE SCALE GENOMIC DNA]</scope>
    <source>
        <strain evidence="3">cv. St1</strain>
    </source>
</reference>
<dbReference type="AlphaFoldDB" id="A0A1Q3CQN5"/>
<comment type="caution">
    <text evidence="2">The sequence shown here is derived from an EMBL/GenBank/DDBJ whole genome shotgun (WGS) entry which is preliminary data.</text>
</comment>
<dbReference type="SUPFAM" id="SSF52440">
    <property type="entry name" value="PreATP-grasp domain"/>
    <property type="match status" value="1"/>
</dbReference>
<organism evidence="2 3">
    <name type="scientific">Cephalotus follicularis</name>
    <name type="common">Albany pitcher plant</name>
    <dbReference type="NCBI Taxonomy" id="3775"/>
    <lineage>
        <taxon>Eukaryota</taxon>
        <taxon>Viridiplantae</taxon>
        <taxon>Streptophyta</taxon>
        <taxon>Embryophyta</taxon>
        <taxon>Tracheophyta</taxon>
        <taxon>Spermatophyta</taxon>
        <taxon>Magnoliopsida</taxon>
        <taxon>eudicotyledons</taxon>
        <taxon>Gunneridae</taxon>
        <taxon>Pentapetalae</taxon>
        <taxon>rosids</taxon>
        <taxon>fabids</taxon>
        <taxon>Oxalidales</taxon>
        <taxon>Cephalotaceae</taxon>
        <taxon>Cephalotus</taxon>
    </lineage>
</organism>
<dbReference type="InterPro" id="IPR011127">
    <property type="entry name" value="Dala_Dala_lig_N"/>
</dbReference>
<dbReference type="GO" id="GO:0009507">
    <property type="term" value="C:chloroplast"/>
    <property type="evidence" value="ECO:0007669"/>
    <property type="project" value="TreeGrafter"/>
</dbReference>
<dbReference type="OrthoDB" id="2013972at2759"/>
<accession>A0A1Q3CQN5</accession>
<feature type="domain" description="D-alanine--D-alanine ligase N-terminal" evidence="1">
    <location>
        <begin position="39"/>
        <end position="90"/>
    </location>
</feature>
<evidence type="ECO:0000313" key="2">
    <source>
        <dbReference type="EMBL" id="GAV82576.1"/>
    </source>
</evidence>
<keyword evidence="3" id="KW-1185">Reference proteome</keyword>
<evidence type="ECO:0000259" key="1">
    <source>
        <dbReference type="Pfam" id="PF01820"/>
    </source>
</evidence>
<dbReference type="Pfam" id="PF01820">
    <property type="entry name" value="Dala_Dala_lig_N"/>
    <property type="match status" value="1"/>
</dbReference>
<evidence type="ECO:0000313" key="3">
    <source>
        <dbReference type="Proteomes" id="UP000187406"/>
    </source>
</evidence>
<dbReference type="PANTHER" id="PTHR23132">
    <property type="entry name" value="D-ALANINE--D-ALANINE LIGASE"/>
    <property type="match status" value="1"/>
</dbReference>
<dbReference type="InterPro" id="IPR016185">
    <property type="entry name" value="PreATP-grasp_dom_sf"/>
</dbReference>
<dbReference type="GO" id="GO:0008716">
    <property type="term" value="F:D-alanine-D-alanine ligase activity"/>
    <property type="evidence" value="ECO:0007669"/>
    <property type="project" value="TreeGrafter"/>
</dbReference>